<sequence>MDREMLSAFWTQNNPHIFCGLKIGAKTEAGQIPAYSGLFLLQKFFGALEK</sequence>
<reference evidence="1 2" key="1">
    <citation type="journal article" date="2021" name="Sci. Rep.">
        <title>The distribution of antibiotic resistance genes in chicken gut microbiota commensals.</title>
        <authorList>
            <person name="Juricova H."/>
            <person name="Matiasovicova J."/>
            <person name="Kubasova T."/>
            <person name="Cejkova D."/>
            <person name="Rychlik I."/>
        </authorList>
    </citation>
    <scope>NUCLEOTIDE SEQUENCE [LARGE SCALE GENOMIC DNA]</scope>
    <source>
        <strain evidence="1 2">An411</strain>
    </source>
</reference>
<keyword evidence="2" id="KW-1185">Reference proteome</keyword>
<evidence type="ECO:0008006" key="3">
    <source>
        <dbReference type="Google" id="ProtNLM"/>
    </source>
</evidence>
<evidence type="ECO:0000313" key="2">
    <source>
        <dbReference type="Proteomes" id="UP000719500"/>
    </source>
</evidence>
<protein>
    <recommendedName>
        <fullName evidence="3">Transposase for insertion sequence element</fullName>
    </recommendedName>
</protein>
<gene>
    <name evidence="1" type="ORF">H9X91_08500</name>
</gene>
<evidence type="ECO:0000313" key="1">
    <source>
        <dbReference type="EMBL" id="MBM6851471.1"/>
    </source>
</evidence>
<dbReference type="RefSeq" id="WP_204804309.1">
    <property type="nucleotide sequence ID" value="NZ_JACSNS010000021.1"/>
</dbReference>
<accession>A0ABS2FWS0</accession>
<name>A0ABS2FWS0_9FIRM</name>
<dbReference type="EMBL" id="JACSNX010000011">
    <property type="protein sequence ID" value="MBM6851471.1"/>
    <property type="molecule type" value="Genomic_DNA"/>
</dbReference>
<dbReference type="Proteomes" id="UP000719500">
    <property type="component" value="Unassembled WGS sequence"/>
</dbReference>
<organism evidence="1 2">
    <name type="scientific">Oscillibacter valericigenes</name>
    <dbReference type="NCBI Taxonomy" id="351091"/>
    <lineage>
        <taxon>Bacteria</taxon>
        <taxon>Bacillati</taxon>
        <taxon>Bacillota</taxon>
        <taxon>Clostridia</taxon>
        <taxon>Eubacteriales</taxon>
        <taxon>Oscillospiraceae</taxon>
        <taxon>Oscillibacter</taxon>
    </lineage>
</organism>
<proteinExistence type="predicted"/>
<comment type="caution">
    <text evidence="1">The sequence shown here is derived from an EMBL/GenBank/DDBJ whole genome shotgun (WGS) entry which is preliminary data.</text>
</comment>